<reference evidence="6" key="1">
    <citation type="journal article" date="2019" name="Int. J. Syst. Evol. Microbiol.">
        <title>The Global Catalogue of Microorganisms (GCM) 10K type strain sequencing project: providing services to taxonomists for standard genome sequencing and annotation.</title>
        <authorList>
            <consortium name="The Broad Institute Genomics Platform"/>
            <consortium name="The Broad Institute Genome Sequencing Center for Infectious Disease"/>
            <person name="Wu L."/>
            <person name="Ma J."/>
        </authorList>
    </citation>
    <scope>NUCLEOTIDE SEQUENCE [LARGE SCALE GENOMIC DNA]</scope>
    <source>
        <strain evidence="6">JCM 4733</strain>
    </source>
</reference>
<keyword evidence="3" id="KW-0378">Hydrolase</keyword>
<evidence type="ECO:0000256" key="1">
    <source>
        <dbReference type="ARBA" id="ARBA00004401"/>
    </source>
</evidence>
<comment type="subcellular location">
    <subcellularLocation>
        <location evidence="1">Cell membrane</location>
        <topology evidence="1">Single-pass type II membrane protein</topology>
    </subcellularLocation>
    <subcellularLocation>
        <location evidence="3">Membrane</location>
        <topology evidence="3">Single-pass type II membrane protein</topology>
    </subcellularLocation>
</comment>
<dbReference type="InterPro" id="IPR019533">
    <property type="entry name" value="Peptidase_S26"/>
</dbReference>
<keyword evidence="3" id="KW-1133">Transmembrane helix</keyword>
<evidence type="ECO:0000313" key="6">
    <source>
        <dbReference type="Proteomes" id="UP000653644"/>
    </source>
</evidence>
<gene>
    <name evidence="5" type="ORF">GCM10010345_62430</name>
</gene>
<comment type="similarity">
    <text evidence="2 3">Belongs to the peptidase S26 family.</text>
</comment>
<keyword evidence="6" id="KW-1185">Reference proteome</keyword>
<sequence>MAGRGRGLGVAALMVGLLGVVLAGGAFVYGRGAYGTGTQPSRNMEPTYQRGDRIIWERVDGSEVRRGDVVVFSMPGRYRAEGVFMQRVIGVGGDRVACCTTVGSEERVTVNDEPVREPYVYEGDADGVHRPYDVKVPRGRLFLMGDHRSDSMDSRFFAADHGGTVPVDAVRGRVTDDRTGPALLGTVLLVGDLLVLTGAGLGIAAVVVRRRKAPTVPPAPWPTQPAQG</sequence>
<name>A0ABQ3D0L1_9ACTN</name>
<dbReference type="CDD" id="cd06530">
    <property type="entry name" value="S26_SPase_I"/>
    <property type="match status" value="1"/>
</dbReference>
<dbReference type="PANTHER" id="PTHR43390:SF1">
    <property type="entry name" value="CHLOROPLAST PROCESSING PEPTIDASE"/>
    <property type="match status" value="1"/>
</dbReference>
<protein>
    <recommendedName>
        <fullName evidence="3">Signal peptidase I</fullName>
        <ecNumber evidence="3">3.4.21.89</ecNumber>
    </recommendedName>
</protein>
<keyword evidence="3" id="KW-0645">Protease</keyword>
<dbReference type="SUPFAM" id="SSF51306">
    <property type="entry name" value="LexA/Signal peptidase"/>
    <property type="match status" value="1"/>
</dbReference>
<feature type="transmembrane region" description="Helical" evidence="3">
    <location>
        <begin position="183"/>
        <end position="208"/>
    </location>
</feature>
<dbReference type="PRINTS" id="PR00727">
    <property type="entry name" value="LEADERPTASE"/>
</dbReference>
<evidence type="ECO:0000259" key="4">
    <source>
        <dbReference type="Pfam" id="PF10502"/>
    </source>
</evidence>
<dbReference type="EMBL" id="BMVN01000028">
    <property type="protein sequence ID" value="GHA49533.1"/>
    <property type="molecule type" value="Genomic_DNA"/>
</dbReference>
<dbReference type="InterPro" id="IPR036286">
    <property type="entry name" value="LexA/Signal_pep-like_sf"/>
</dbReference>
<accession>A0ABQ3D0L1</accession>
<dbReference type="NCBIfam" id="TIGR02227">
    <property type="entry name" value="sigpep_I_bact"/>
    <property type="match status" value="1"/>
</dbReference>
<dbReference type="EC" id="3.4.21.89" evidence="3"/>
<dbReference type="Gene3D" id="2.10.109.10">
    <property type="entry name" value="Umud Fragment, subunit A"/>
    <property type="match status" value="1"/>
</dbReference>
<comment type="catalytic activity">
    <reaction evidence="3">
        <text>Cleavage of hydrophobic, N-terminal signal or leader sequences from secreted and periplasmic proteins.</text>
        <dbReference type="EC" id="3.4.21.89"/>
    </reaction>
</comment>
<evidence type="ECO:0000256" key="2">
    <source>
        <dbReference type="ARBA" id="ARBA00009370"/>
    </source>
</evidence>
<dbReference type="Pfam" id="PF10502">
    <property type="entry name" value="Peptidase_S26"/>
    <property type="match status" value="1"/>
</dbReference>
<evidence type="ECO:0000313" key="5">
    <source>
        <dbReference type="EMBL" id="GHA49533.1"/>
    </source>
</evidence>
<feature type="domain" description="Peptidase S26" evidence="4">
    <location>
        <begin position="33"/>
        <end position="174"/>
    </location>
</feature>
<dbReference type="Proteomes" id="UP000653644">
    <property type="component" value="Unassembled WGS sequence"/>
</dbReference>
<keyword evidence="3" id="KW-0472">Membrane</keyword>
<keyword evidence="3" id="KW-0812">Transmembrane</keyword>
<dbReference type="InterPro" id="IPR000223">
    <property type="entry name" value="Pept_S26A_signal_pept_1"/>
</dbReference>
<proteinExistence type="inferred from homology"/>
<evidence type="ECO:0000256" key="3">
    <source>
        <dbReference type="RuleBase" id="RU362042"/>
    </source>
</evidence>
<dbReference type="PANTHER" id="PTHR43390">
    <property type="entry name" value="SIGNAL PEPTIDASE I"/>
    <property type="match status" value="1"/>
</dbReference>
<organism evidence="5 6">
    <name type="scientific">Streptomyces canarius</name>
    <dbReference type="NCBI Taxonomy" id="285453"/>
    <lineage>
        <taxon>Bacteria</taxon>
        <taxon>Bacillati</taxon>
        <taxon>Actinomycetota</taxon>
        <taxon>Actinomycetes</taxon>
        <taxon>Kitasatosporales</taxon>
        <taxon>Streptomycetaceae</taxon>
        <taxon>Streptomyces</taxon>
    </lineage>
</organism>
<comment type="caution">
    <text evidence="5">The sequence shown here is derived from an EMBL/GenBank/DDBJ whole genome shotgun (WGS) entry which is preliminary data.</text>
</comment>